<dbReference type="VEuPathDB" id="FungiDB:AJ78_00961"/>
<reference evidence="1 2" key="1">
    <citation type="submission" date="2015-07" db="EMBL/GenBank/DDBJ databases">
        <title>Emmonsia species relationships and genome sequence.</title>
        <authorList>
            <consortium name="The Broad Institute Genomics Platform"/>
            <person name="Cuomo C.A."/>
            <person name="Munoz J.F."/>
            <person name="Imamovic A."/>
            <person name="Priest M.E."/>
            <person name="Young S."/>
            <person name="Clay O.K."/>
            <person name="McEwen J.G."/>
        </authorList>
    </citation>
    <scope>NUCLEOTIDE SEQUENCE [LARGE SCALE GENOMIC DNA]</scope>
    <source>
        <strain evidence="1 2">UAMH 9510</strain>
    </source>
</reference>
<accession>A0A1J9PRL3</accession>
<name>A0A1J9PRL3_9EURO</name>
<protein>
    <submittedName>
        <fullName evidence="1">Uncharacterized protein</fullName>
    </submittedName>
</protein>
<comment type="caution">
    <text evidence="1">The sequence shown here is derived from an EMBL/GenBank/DDBJ whole genome shotgun (WGS) entry which is preliminary data.</text>
</comment>
<proteinExistence type="predicted"/>
<keyword evidence="2" id="KW-1185">Reference proteome</keyword>
<dbReference type="AlphaFoldDB" id="A0A1J9PRL3"/>
<dbReference type="Proteomes" id="UP000182235">
    <property type="component" value="Unassembled WGS sequence"/>
</dbReference>
<evidence type="ECO:0000313" key="2">
    <source>
        <dbReference type="Proteomes" id="UP000182235"/>
    </source>
</evidence>
<evidence type="ECO:0000313" key="1">
    <source>
        <dbReference type="EMBL" id="OJD19088.1"/>
    </source>
</evidence>
<dbReference type="EMBL" id="LGRN01000018">
    <property type="protein sequence ID" value="OJD19088.1"/>
    <property type="molecule type" value="Genomic_DNA"/>
</dbReference>
<gene>
    <name evidence="1" type="ORF">AJ78_00961</name>
</gene>
<dbReference type="STRING" id="1447872.A0A1J9PRL3"/>
<organism evidence="1 2">
    <name type="scientific">Emergomyces pasteurianus Ep9510</name>
    <dbReference type="NCBI Taxonomy" id="1447872"/>
    <lineage>
        <taxon>Eukaryota</taxon>
        <taxon>Fungi</taxon>
        <taxon>Dikarya</taxon>
        <taxon>Ascomycota</taxon>
        <taxon>Pezizomycotina</taxon>
        <taxon>Eurotiomycetes</taxon>
        <taxon>Eurotiomycetidae</taxon>
        <taxon>Onygenales</taxon>
        <taxon>Ajellomycetaceae</taxon>
        <taxon>Emergomyces</taxon>
    </lineage>
</organism>
<sequence length="106" mass="12206">MAFKLSYPPNVSARSRVVAVCGATDYEGHASPSIPWWFFSDFYLFHHLLSPMYINTVSQIWLTTEMPEKLVEKYGEYAHGDPRNERRIVLDKDIVGAIQQTGNIRE</sequence>
<dbReference type="OrthoDB" id="4174293at2759"/>